<organism evidence="1">
    <name type="scientific">Arundo donax</name>
    <name type="common">Giant reed</name>
    <name type="synonym">Donax arundinaceus</name>
    <dbReference type="NCBI Taxonomy" id="35708"/>
    <lineage>
        <taxon>Eukaryota</taxon>
        <taxon>Viridiplantae</taxon>
        <taxon>Streptophyta</taxon>
        <taxon>Embryophyta</taxon>
        <taxon>Tracheophyta</taxon>
        <taxon>Spermatophyta</taxon>
        <taxon>Magnoliopsida</taxon>
        <taxon>Liliopsida</taxon>
        <taxon>Poales</taxon>
        <taxon>Poaceae</taxon>
        <taxon>PACMAD clade</taxon>
        <taxon>Arundinoideae</taxon>
        <taxon>Arundineae</taxon>
        <taxon>Arundo</taxon>
    </lineage>
</organism>
<dbReference type="AlphaFoldDB" id="A0A0A9CWN1"/>
<protein>
    <submittedName>
        <fullName evidence="1">Uncharacterized protein</fullName>
    </submittedName>
</protein>
<dbReference type="EMBL" id="GBRH01221993">
    <property type="protein sequence ID" value="JAD75902.1"/>
    <property type="molecule type" value="Transcribed_RNA"/>
</dbReference>
<reference evidence="1" key="2">
    <citation type="journal article" date="2015" name="Data Brief">
        <title>Shoot transcriptome of the giant reed, Arundo donax.</title>
        <authorList>
            <person name="Barrero R.A."/>
            <person name="Guerrero F.D."/>
            <person name="Moolhuijzen P."/>
            <person name="Goolsby J.A."/>
            <person name="Tidwell J."/>
            <person name="Bellgard S.E."/>
            <person name="Bellgard M.I."/>
        </authorList>
    </citation>
    <scope>NUCLEOTIDE SEQUENCE</scope>
    <source>
        <tissue evidence="1">Shoot tissue taken approximately 20 cm above the soil surface</tissue>
    </source>
</reference>
<evidence type="ECO:0000313" key="1">
    <source>
        <dbReference type="EMBL" id="JAD75902.1"/>
    </source>
</evidence>
<reference evidence="1" key="1">
    <citation type="submission" date="2014-09" db="EMBL/GenBank/DDBJ databases">
        <authorList>
            <person name="Magalhaes I.L.F."/>
            <person name="Oliveira U."/>
            <person name="Santos F.R."/>
            <person name="Vidigal T.H.D.A."/>
            <person name="Brescovit A.D."/>
            <person name="Santos A.J."/>
        </authorList>
    </citation>
    <scope>NUCLEOTIDE SEQUENCE</scope>
    <source>
        <tissue evidence="1">Shoot tissue taken approximately 20 cm above the soil surface</tissue>
    </source>
</reference>
<accession>A0A0A9CWN1</accession>
<name>A0A0A9CWN1_ARUDO</name>
<proteinExistence type="predicted"/>
<sequence length="32" mass="3578">MRKNKEHETRYVPVVLSGANDTFLLEGAAPSF</sequence>